<dbReference type="InterPro" id="IPR016184">
    <property type="entry name" value="Capsid/spike_ssDNA_virus"/>
</dbReference>
<evidence type="ECO:0000256" key="2">
    <source>
        <dbReference type="ARBA" id="ARBA00009963"/>
    </source>
</evidence>
<organism evidence="6">
    <name type="scientific">Sigmofec virus UA08Rod_6143</name>
    <dbReference type="NCBI Taxonomy" id="2929223"/>
    <lineage>
        <taxon>Viruses</taxon>
        <taxon>Monodnaviria</taxon>
        <taxon>Sangervirae</taxon>
        <taxon>Phixviricota</taxon>
        <taxon>Malgrandaviricetes</taxon>
        <taxon>Petitvirales</taxon>
        <taxon>Microviridae</taxon>
    </lineage>
</organism>
<evidence type="ECO:0000256" key="4">
    <source>
        <dbReference type="ARBA" id="ARBA00022561"/>
    </source>
</evidence>
<accession>A0A976R8H2</accession>
<dbReference type="GO" id="GO:0039615">
    <property type="term" value="C:T=1 icosahedral viral capsid"/>
    <property type="evidence" value="ECO:0007669"/>
    <property type="project" value="UniProtKB-KW"/>
</dbReference>
<proteinExistence type="inferred from homology"/>
<evidence type="ECO:0000256" key="3">
    <source>
        <dbReference type="ARBA" id="ARBA00022431"/>
    </source>
</evidence>
<evidence type="ECO:0000256" key="1">
    <source>
        <dbReference type="ARBA" id="ARBA00004328"/>
    </source>
</evidence>
<sequence length="582" mass="65486">MSSKTNIYRGYSAAQQRHFDLEPSPGRERNRFKILDRNYMTFNAGDLVPFLHFQILPGDNLYFRPRHLVRLSNALVSPLMDEIIVSYYFFKSYNRFVFDDFKAFMGEYVQRDPDYDESGNNTGGESLTDLPYNQPGQYELPTLKIPGSTSSGPAFQIQSLYDYFGLPYDVGNSGYEIQTLKLRHYNLIYNLYFRDENLQQLAPVPTSMGPDKLSQYKVLKVIKYHDYLTGALPFLQKGPSVSIGLIGDVPINWATGDVVGTQAQFAVVQSTGLPGVPITQLRNSTTGGTLPIGTVQNLVANFSLAQQIALAQIRLGFQLQRFYEGQARSGSRYFEFVKFMFDVYIPDTELQQPEFIGGGKFYININPVTQTSQTQGEASPLGTLAAFGVAYHREPNTIHCFSKEHGYVLGLMCVRTNNSYQQGLSRDWSYRDRFDFYTPTLAHLAEQEVKNKELCCTGIPDYDDGTFGYIGRYDEYRTQQTRICGYFRSNAKNPAGQLGSLDTYHLGQFWDVSNPGSAPAFSGLPHLNANFLIQSKTEIDRAMNIPSSAVNNIPQFLAISVTEIDGTRVVSKNGIPGFADHF</sequence>
<reference evidence="6" key="1">
    <citation type="submission" date="2022-02" db="EMBL/GenBank/DDBJ databases">
        <title>Towards deciphering the DNA virus diversity associated with rodent species in the families Cricetidae and Heteromyidae.</title>
        <authorList>
            <person name="Lund M."/>
            <person name="Larsen B.B."/>
            <person name="Gryseels S."/>
            <person name="Kraberger S."/>
            <person name="Rowsey D.M."/>
            <person name="Steger L."/>
            <person name="Yule K.M."/>
            <person name="Upham N.S."/>
            <person name="Worobey M."/>
            <person name="Van Doorslaer K."/>
            <person name="Varsani A."/>
        </authorList>
    </citation>
    <scope>NUCLEOTIDE SEQUENCE</scope>
    <source>
        <strain evidence="6">UA08Rod_6143</strain>
    </source>
</reference>
<evidence type="ECO:0000313" key="6">
    <source>
        <dbReference type="EMBL" id="UPW40903.1"/>
    </source>
</evidence>
<name>A0A976R8H2_9VIRU</name>
<dbReference type="Gene3D" id="2.60.169.10">
    <property type="entry name" value="Microviridae F protein"/>
    <property type="match status" value="2"/>
</dbReference>
<keyword evidence="4" id="KW-0167">Capsid protein</keyword>
<keyword evidence="5" id="KW-0946">Virion</keyword>
<keyword evidence="3" id="KW-1140">T=1 icosahedral capsid protein</keyword>
<dbReference type="EMBL" id="OM869516">
    <property type="protein sequence ID" value="UPW40903.1"/>
    <property type="molecule type" value="Genomic_DNA"/>
</dbReference>
<protein>
    <submittedName>
        <fullName evidence="6">Major capsid protein</fullName>
    </submittedName>
</protein>
<comment type="similarity">
    <text evidence="2">Belongs to the microviridae F protein family.</text>
</comment>
<dbReference type="InterPro" id="IPR003514">
    <property type="entry name" value="Microviridae_protein_F"/>
</dbReference>
<dbReference type="InterPro" id="IPR037002">
    <property type="entry name" value="Microviridae_protein_F_sf"/>
</dbReference>
<dbReference type="SUPFAM" id="SSF88645">
    <property type="entry name" value="ssDNA viruses"/>
    <property type="match status" value="1"/>
</dbReference>
<comment type="subcellular location">
    <subcellularLocation>
        <location evidence="1">Virion</location>
    </subcellularLocation>
</comment>
<dbReference type="Pfam" id="PF02305">
    <property type="entry name" value="Phage_F"/>
    <property type="match status" value="1"/>
</dbReference>
<evidence type="ECO:0000256" key="5">
    <source>
        <dbReference type="ARBA" id="ARBA00022844"/>
    </source>
</evidence>
<dbReference type="GO" id="GO:0005198">
    <property type="term" value="F:structural molecule activity"/>
    <property type="evidence" value="ECO:0007669"/>
    <property type="project" value="InterPro"/>
</dbReference>